<protein>
    <recommendedName>
        <fullName evidence="2">Thioredoxin family protein</fullName>
    </recommendedName>
</protein>
<dbReference type="InterPro" id="IPR036249">
    <property type="entry name" value="Thioredoxin-like_sf"/>
</dbReference>
<evidence type="ECO:0008006" key="2">
    <source>
        <dbReference type="Google" id="ProtNLM"/>
    </source>
</evidence>
<accession>A0A0W8FA04</accession>
<gene>
    <name evidence="1" type="ORF">ASZ90_012630</name>
</gene>
<organism evidence="1">
    <name type="scientific">hydrocarbon metagenome</name>
    <dbReference type="NCBI Taxonomy" id="938273"/>
    <lineage>
        <taxon>unclassified sequences</taxon>
        <taxon>metagenomes</taxon>
        <taxon>ecological metagenomes</taxon>
    </lineage>
</organism>
<reference evidence="1" key="1">
    <citation type="journal article" date="2015" name="Proc. Natl. Acad. Sci. U.S.A.">
        <title>Networks of energetic and metabolic interactions define dynamics in microbial communities.</title>
        <authorList>
            <person name="Embree M."/>
            <person name="Liu J.K."/>
            <person name="Al-Bassam M.M."/>
            <person name="Zengler K."/>
        </authorList>
    </citation>
    <scope>NUCLEOTIDE SEQUENCE</scope>
</reference>
<name>A0A0W8FA04_9ZZZZ</name>
<dbReference type="SUPFAM" id="SSF52833">
    <property type="entry name" value="Thioredoxin-like"/>
    <property type="match status" value="1"/>
</dbReference>
<proteinExistence type="predicted"/>
<dbReference type="EMBL" id="LNQE01001425">
    <property type="protein sequence ID" value="KUG17705.1"/>
    <property type="molecule type" value="Genomic_DNA"/>
</dbReference>
<evidence type="ECO:0000313" key="1">
    <source>
        <dbReference type="EMBL" id="KUG17705.1"/>
    </source>
</evidence>
<sequence length="181" mass="19909">MDIVSRKYGIASLIALILIAFGFNAAGAEYSLGSESDDWWTEYPDQSTGAGGDVSHPDWVLDALESKPVLIYVHKECDYCVPQTEAVQKIIDEFSGEITIFELGADGSDVRSGEALQAYDPNGGLDMFVPLTVILTLAPDSEGEVVAVWHSSDEITGEEWIRNYVEDAISLYDENYADWDN</sequence>
<dbReference type="AlphaFoldDB" id="A0A0W8FA04"/>
<comment type="caution">
    <text evidence="1">The sequence shown here is derived from an EMBL/GenBank/DDBJ whole genome shotgun (WGS) entry which is preliminary data.</text>
</comment>